<feature type="region of interest" description="Disordered" evidence="5">
    <location>
        <begin position="145"/>
        <end position="174"/>
    </location>
</feature>
<keyword evidence="8" id="KW-1185">Reference proteome</keyword>
<accession>A0AAW1X7E9</accession>
<proteinExistence type="predicted"/>
<keyword evidence="3" id="KW-0862">Zinc</keyword>
<gene>
    <name evidence="7" type="ORF">M0R45_019959</name>
</gene>
<name>A0AAW1X7E9_RUBAR</name>
<feature type="region of interest" description="Disordered" evidence="5">
    <location>
        <begin position="194"/>
        <end position="307"/>
    </location>
</feature>
<evidence type="ECO:0000313" key="8">
    <source>
        <dbReference type="Proteomes" id="UP001457282"/>
    </source>
</evidence>
<dbReference type="Pfam" id="PF04434">
    <property type="entry name" value="SWIM"/>
    <property type="match status" value="1"/>
</dbReference>
<sequence length="307" mass="34392">MLDKIRMDIMIRMANRRVAGMRWKDGVGPRVSKLLDRIGQRTHQYRAHRAGEFNYQVVGGEHGSMHSVDFSIHTCICRRWQLSGLPCVHAICAIYAKKQDPAYYVDECFFQSKYMDAYNPIIMPIVGEDDWTPVNYPIAPPPYKIQPGRPKMKRMKEAGEKLAPPAPNTSALGTSRMSRSQYVNMTCQICHQKGHNLKGCPRNKASTSNSQVGTVSRSKSGTKRKMAREPKNASNPKRPKTSRQVQITSKEKLKRLQDGGKIPKPASTRRRSKPAKSQSVEGPTPSPIPACTSQATQASQTSEYTAF</sequence>
<dbReference type="InterPro" id="IPR006564">
    <property type="entry name" value="Znf_PMZ"/>
</dbReference>
<dbReference type="EMBL" id="JBEDUW010000004">
    <property type="protein sequence ID" value="KAK9932735.1"/>
    <property type="molecule type" value="Genomic_DNA"/>
</dbReference>
<keyword evidence="1" id="KW-0479">Metal-binding</keyword>
<dbReference type="PROSITE" id="PS50966">
    <property type="entry name" value="ZF_SWIM"/>
    <property type="match status" value="1"/>
</dbReference>
<dbReference type="SUPFAM" id="SSF57756">
    <property type="entry name" value="Retrovirus zinc finger-like domains"/>
    <property type="match status" value="1"/>
</dbReference>
<evidence type="ECO:0000256" key="5">
    <source>
        <dbReference type="SAM" id="MobiDB-lite"/>
    </source>
</evidence>
<evidence type="ECO:0000256" key="1">
    <source>
        <dbReference type="ARBA" id="ARBA00022723"/>
    </source>
</evidence>
<dbReference type="PANTHER" id="PTHR31973">
    <property type="entry name" value="POLYPROTEIN, PUTATIVE-RELATED"/>
    <property type="match status" value="1"/>
</dbReference>
<organism evidence="7 8">
    <name type="scientific">Rubus argutus</name>
    <name type="common">Southern blackberry</name>
    <dbReference type="NCBI Taxonomy" id="59490"/>
    <lineage>
        <taxon>Eukaryota</taxon>
        <taxon>Viridiplantae</taxon>
        <taxon>Streptophyta</taxon>
        <taxon>Embryophyta</taxon>
        <taxon>Tracheophyta</taxon>
        <taxon>Spermatophyta</taxon>
        <taxon>Magnoliopsida</taxon>
        <taxon>eudicotyledons</taxon>
        <taxon>Gunneridae</taxon>
        <taxon>Pentapetalae</taxon>
        <taxon>rosids</taxon>
        <taxon>fabids</taxon>
        <taxon>Rosales</taxon>
        <taxon>Rosaceae</taxon>
        <taxon>Rosoideae</taxon>
        <taxon>Rosoideae incertae sedis</taxon>
        <taxon>Rubus</taxon>
    </lineage>
</organism>
<dbReference type="AlphaFoldDB" id="A0AAW1X7E9"/>
<dbReference type="PANTHER" id="PTHR31973:SF199">
    <property type="entry name" value="SWIM-TYPE DOMAIN-CONTAINING PROTEIN"/>
    <property type="match status" value="1"/>
</dbReference>
<feature type="compositionally biased region" description="Polar residues" evidence="5">
    <location>
        <begin position="204"/>
        <end position="219"/>
    </location>
</feature>
<keyword evidence="2 4" id="KW-0863">Zinc-finger</keyword>
<protein>
    <recommendedName>
        <fullName evidence="6">SWIM-type domain-containing protein</fullName>
    </recommendedName>
</protein>
<feature type="domain" description="SWIM-type" evidence="6">
    <location>
        <begin position="66"/>
        <end position="98"/>
    </location>
</feature>
<dbReference type="Proteomes" id="UP001457282">
    <property type="component" value="Unassembled WGS sequence"/>
</dbReference>
<evidence type="ECO:0000256" key="4">
    <source>
        <dbReference type="PROSITE-ProRule" id="PRU00325"/>
    </source>
</evidence>
<evidence type="ECO:0000256" key="2">
    <source>
        <dbReference type="ARBA" id="ARBA00022771"/>
    </source>
</evidence>
<feature type="compositionally biased region" description="Basic and acidic residues" evidence="5">
    <location>
        <begin position="249"/>
        <end position="258"/>
    </location>
</feature>
<dbReference type="GO" id="GO:0003676">
    <property type="term" value="F:nucleic acid binding"/>
    <property type="evidence" value="ECO:0007669"/>
    <property type="project" value="InterPro"/>
</dbReference>
<evidence type="ECO:0000259" key="6">
    <source>
        <dbReference type="PROSITE" id="PS50966"/>
    </source>
</evidence>
<feature type="compositionally biased region" description="Polar residues" evidence="5">
    <location>
        <begin position="291"/>
        <end position="307"/>
    </location>
</feature>
<dbReference type="InterPro" id="IPR036875">
    <property type="entry name" value="Znf_CCHC_sf"/>
</dbReference>
<evidence type="ECO:0000313" key="7">
    <source>
        <dbReference type="EMBL" id="KAK9932735.1"/>
    </source>
</evidence>
<dbReference type="InterPro" id="IPR007527">
    <property type="entry name" value="Znf_SWIM"/>
</dbReference>
<reference evidence="7 8" key="1">
    <citation type="journal article" date="2023" name="G3 (Bethesda)">
        <title>A chromosome-length genome assembly and annotation of blackberry (Rubus argutus, cv. 'Hillquist').</title>
        <authorList>
            <person name="Bruna T."/>
            <person name="Aryal R."/>
            <person name="Dudchenko O."/>
            <person name="Sargent D.J."/>
            <person name="Mead D."/>
            <person name="Buti M."/>
            <person name="Cavallini A."/>
            <person name="Hytonen T."/>
            <person name="Andres J."/>
            <person name="Pham M."/>
            <person name="Weisz D."/>
            <person name="Mascagni F."/>
            <person name="Usai G."/>
            <person name="Natali L."/>
            <person name="Bassil N."/>
            <person name="Fernandez G.E."/>
            <person name="Lomsadze A."/>
            <person name="Armour M."/>
            <person name="Olukolu B."/>
            <person name="Poorten T."/>
            <person name="Britton C."/>
            <person name="Davik J."/>
            <person name="Ashrafi H."/>
            <person name="Aiden E.L."/>
            <person name="Borodovsky M."/>
            <person name="Worthington M."/>
        </authorList>
    </citation>
    <scope>NUCLEOTIDE SEQUENCE [LARGE SCALE GENOMIC DNA]</scope>
    <source>
        <strain evidence="7">PI 553951</strain>
    </source>
</reference>
<evidence type="ECO:0000256" key="3">
    <source>
        <dbReference type="ARBA" id="ARBA00022833"/>
    </source>
</evidence>
<comment type="caution">
    <text evidence="7">The sequence shown here is derived from an EMBL/GenBank/DDBJ whole genome shotgun (WGS) entry which is preliminary data.</text>
</comment>
<dbReference type="SMART" id="SM00575">
    <property type="entry name" value="ZnF_PMZ"/>
    <property type="match status" value="1"/>
</dbReference>
<dbReference type="GO" id="GO:0008270">
    <property type="term" value="F:zinc ion binding"/>
    <property type="evidence" value="ECO:0007669"/>
    <property type="project" value="UniProtKB-KW"/>
</dbReference>